<dbReference type="RefSeq" id="WP_052276979.1">
    <property type="nucleotide sequence ID" value="NZ_CP011339.1"/>
</dbReference>
<protein>
    <recommendedName>
        <fullName evidence="2">YMGG-like Gly-zipper domain-containing protein</fullName>
    </recommendedName>
</protein>
<sequence length="163" mass="17326">MKRSIETLSVIVLGSILFPTDVSLAQVAEPFAYPSQGQSQEQQQQDHYACYSWAKQQTGVDPSQPDQISPATAAQSSQQGQLLRASATGALLGTVGGAIAGNTGEGAAIGAGVGALAGLFREREEQQQAEQAQVEATQEENQRLQTYYQAWTACMEGRGYSVQ</sequence>
<accession>A0A0K1S3W6</accession>
<name>A0A0K1S3W6_9CHRO</name>
<feature type="domain" description="YMGG-like Gly-zipper" evidence="2">
    <location>
        <begin position="87"/>
        <end position="119"/>
    </location>
</feature>
<dbReference type="AlphaFoldDB" id="A0A0K1S3W6"/>
<dbReference type="KEGG" id="mpk:VL20_3676"/>
<evidence type="ECO:0000313" key="3">
    <source>
        <dbReference type="EMBL" id="AKV68666.1"/>
    </source>
</evidence>
<gene>
    <name evidence="3" type="ORF">VL20_3676</name>
</gene>
<proteinExistence type="predicted"/>
<dbReference type="Pfam" id="PF13441">
    <property type="entry name" value="Gly-zipper_YMGG"/>
    <property type="match status" value="1"/>
</dbReference>
<evidence type="ECO:0000313" key="4">
    <source>
        <dbReference type="Proteomes" id="UP000068167"/>
    </source>
</evidence>
<evidence type="ECO:0000256" key="1">
    <source>
        <dbReference type="SAM" id="MobiDB-lite"/>
    </source>
</evidence>
<keyword evidence="4" id="KW-1185">Reference proteome</keyword>
<reference evidence="3 4" key="1">
    <citation type="journal article" date="2016" name="Stand. Genomic Sci.">
        <title>Complete genome sequence and genomic characterization of Microcystis panniformis FACHB 1757 by third-generation sequencing.</title>
        <authorList>
            <person name="Zhang J.Y."/>
            <person name="Guan R."/>
            <person name="Zhang H.J."/>
            <person name="Li H."/>
            <person name="Xiao P."/>
            <person name="Yu G.L."/>
            <person name="Du L."/>
            <person name="Cao D.M."/>
            <person name="Zhu B.C."/>
            <person name="Li R.H."/>
            <person name="Lu Z.H."/>
        </authorList>
    </citation>
    <scope>NUCLEOTIDE SEQUENCE [LARGE SCALE GENOMIC DNA]</scope>
    <source>
        <strain evidence="3 4">FACHB-1757</strain>
    </source>
</reference>
<organism evidence="3 4">
    <name type="scientific">Microcystis panniformis FACHB-1757</name>
    <dbReference type="NCBI Taxonomy" id="1638788"/>
    <lineage>
        <taxon>Bacteria</taxon>
        <taxon>Bacillati</taxon>
        <taxon>Cyanobacteriota</taxon>
        <taxon>Cyanophyceae</taxon>
        <taxon>Oscillatoriophycideae</taxon>
        <taxon>Chroococcales</taxon>
        <taxon>Microcystaceae</taxon>
        <taxon>Microcystis</taxon>
    </lineage>
</organism>
<feature type="region of interest" description="Disordered" evidence="1">
    <location>
        <begin position="57"/>
        <end position="80"/>
    </location>
</feature>
<evidence type="ECO:0000259" key="2">
    <source>
        <dbReference type="Pfam" id="PF13441"/>
    </source>
</evidence>
<dbReference type="EMBL" id="CP011339">
    <property type="protein sequence ID" value="AKV68666.1"/>
    <property type="molecule type" value="Genomic_DNA"/>
</dbReference>
<dbReference type="PATRIC" id="fig|1638788.3.peg.3711"/>
<dbReference type="InterPro" id="IPR027367">
    <property type="entry name" value="Gly-zipper_YMGG"/>
</dbReference>
<dbReference type="Proteomes" id="UP000068167">
    <property type="component" value="Chromosome"/>
</dbReference>